<name>A0A9Q2KW80_9GAMM</name>
<evidence type="ECO:0000313" key="1">
    <source>
        <dbReference type="EMBL" id="MBK2065089.1"/>
    </source>
</evidence>
<accession>A0A9Q2KW80</accession>
<dbReference type="GeneID" id="93255904"/>
<organism evidence="1 2">
    <name type="scientific">Francisella noatunensis</name>
    <dbReference type="NCBI Taxonomy" id="657445"/>
    <lineage>
        <taxon>Bacteria</taxon>
        <taxon>Pseudomonadati</taxon>
        <taxon>Pseudomonadota</taxon>
        <taxon>Gammaproteobacteria</taxon>
        <taxon>Thiotrichales</taxon>
        <taxon>Francisellaceae</taxon>
        <taxon>Francisella</taxon>
    </lineage>
</organism>
<gene>
    <name evidence="1" type="ORF">IB647_05155</name>
</gene>
<evidence type="ECO:0000313" key="2">
    <source>
        <dbReference type="Proteomes" id="UP000701999"/>
    </source>
</evidence>
<dbReference type="Proteomes" id="UP000701999">
    <property type="component" value="Unassembled WGS sequence"/>
</dbReference>
<keyword evidence="2" id="KW-1185">Reference proteome</keyword>
<protein>
    <submittedName>
        <fullName evidence="1">Uncharacterized protein</fullName>
    </submittedName>
</protein>
<dbReference type="EMBL" id="JACVKN010000116">
    <property type="protein sequence ID" value="MBK2065089.1"/>
    <property type="molecule type" value="Genomic_DNA"/>
</dbReference>
<proteinExistence type="predicted"/>
<dbReference type="AlphaFoldDB" id="A0A9Q2KW80"/>
<reference evidence="1 2" key="1">
    <citation type="submission" date="2020-09" db="EMBL/GenBank/DDBJ databases">
        <title>Development of specific Francisella tularensis PCR assay based on in-depth characterization of family Francisellaceae.</title>
        <authorList>
            <person name="Ohrman C."/>
            <person name="Sahl J."/>
            <person name="Sjodin A."/>
            <person name="Uneklint I."/>
            <person name="Ballard R."/>
            <person name="Karlsson L."/>
            <person name="Mcdonough R."/>
            <person name="Sundell D."/>
            <person name="Soria K."/>
            <person name="Brindeflk B."/>
            <person name="Vallesi A."/>
            <person name="Ramirez-Paredes J.G."/>
            <person name="Colquhoun D."/>
            <person name="Myrtennas K."/>
            <person name="Birdsell D."/>
            <person name="Johansson A."/>
            <person name="Wagner D."/>
            <person name="Forsman M."/>
        </authorList>
    </citation>
    <scope>NUCLEOTIDE SEQUENCE [LARGE SCALE GENOMIC DNA]</scope>
    <source>
        <strain evidence="1 2">FSC1140</strain>
    </source>
</reference>
<comment type="caution">
    <text evidence="1">The sequence shown here is derived from an EMBL/GenBank/DDBJ whole genome shotgun (WGS) entry which is preliminary data.</text>
</comment>
<dbReference type="RefSeq" id="WP_159184959.1">
    <property type="nucleotide sequence ID" value="NZ_JACVJL010000092.1"/>
</dbReference>
<sequence length="93" mass="10544">MKDKAAKNRDFRKTILSALQRNKDGSFATQANRKSILLQATKDLKKVGFSKVTAENFGNRGCLQSPPFFWFFKFNDSKSSLALQSKHQLNSQS</sequence>